<sequence>MPLSLNLSSKSVGLLYTTNHVVESGGNRFFTIFGYTLGSGRNIFYAASCTWHTRRRNIQASCCPHQVFRLFCEFWILKVDYVDYKLGEFCKKLLSQNADFHSTIEYLYTFLWRISFHEEL</sequence>
<dbReference type="EMBL" id="HACA01023950">
    <property type="protein sequence ID" value="CDW41311.1"/>
    <property type="molecule type" value="Transcribed_RNA"/>
</dbReference>
<reference evidence="1" key="1">
    <citation type="submission" date="2014-05" db="EMBL/GenBank/DDBJ databases">
        <authorList>
            <person name="Chronopoulou M."/>
        </authorList>
    </citation>
    <scope>NUCLEOTIDE SEQUENCE</scope>
    <source>
        <tissue evidence="1">Whole organism</tissue>
    </source>
</reference>
<proteinExistence type="predicted"/>
<accession>A0A0K2UUD7</accession>
<dbReference type="AlphaFoldDB" id="A0A0K2UUD7"/>
<evidence type="ECO:0000313" key="1">
    <source>
        <dbReference type="EMBL" id="CDW41311.1"/>
    </source>
</evidence>
<protein>
    <submittedName>
        <fullName evidence="1">Uncharacterized protein</fullName>
    </submittedName>
</protein>
<name>A0A0K2UUD7_LEPSM</name>
<organism evidence="1">
    <name type="scientific">Lepeophtheirus salmonis</name>
    <name type="common">Salmon louse</name>
    <name type="synonym">Caligus salmonis</name>
    <dbReference type="NCBI Taxonomy" id="72036"/>
    <lineage>
        <taxon>Eukaryota</taxon>
        <taxon>Metazoa</taxon>
        <taxon>Ecdysozoa</taxon>
        <taxon>Arthropoda</taxon>
        <taxon>Crustacea</taxon>
        <taxon>Multicrustacea</taxon>
        <taxon>Hexanauplia</taxon>
        <taxon>Copepoda</taxon>
        <taxon>Siphonostomatoida</taxon>
        <taxon>Caligidae</taxon>
        <taxon>Lepeophtheirus</taxon>
    </lineage>
</organism>